<protein>
    <recommendedName>
        <fullName evidence="9">DNA mismatch repair proteins mutS family domain-containing protein</fullName>
    </recommendedName>
</protein>
<dbReference type="Gene3D" id="3.40.1170.10">
    <property type="entry name" value="DNA repair protein MutS, domain I"/>
    <property type="match status" value="1"/>
</dbReference>
<evidence type="ECO:0000313" key="10">
    <source>
        <dbReference type="EMBL" id="KAL2057615.1"/>
    </source>
</evidence>
<keyword evidence="4" id="KW-0227">DNA damage</keyword>
<evidence type="ECO:0000256" key="2">
    <source>
        <dbReference type="ARBA" id="ARBA00006271"/>
    </source>
</evidence>
<proteinExistence type="inferred from homology"/>
<dbReference type="Proteomes" id="UP001590951">
    <property type="component" value="Unassembled WGS sequence"/>
</dbReference>
<evidence type="ECO:0000313" key="11">
    <source>
        <dbReference type="Proteomes" id="UP001590951"/>
    </source>
</evidence>
<dbReference type="InterPro" id="IPR011184">
    <property type="entry name" value="DNA_mismatch_repair_Msh2"/>
</dbReference>
<keyword evidence="8" id="KW-0539">Nucleus</keyword>
<dbReference type="InterPro" id="IPR007860">
    <property type="entry name" value="DNA_mmatch_repair_MutS_con_dom"/>
</dbReference>
<dbReference type="InterPro" id="IPR027417">
    <property type="entry name" value="P-loop_NTPase"/>
</dbReference>
<dbReference type="Gene3D" id="3.30.420.110">
    <property type="entry name" value="MutS, connector domain"/>
    <property type="match status" value="1"/>
</dbReference>
<dbReference type="PIRSF" id="PIRSF005813">
    <property type="entry name" value="MSH2"/>
    <property type="match status" value="1"/>
</dbReference>
<evidence type="ECO:0000256" key="8">
    <source>
        <dbReference type="ARBA" id="ARBA00023242"/>
    </source>
</evidence>
<gene>
    <name evidence="10" type="ORF">ABVK25_001999</name>
</gene>
<dbReference type="EMBL" id="JBHFEH010000004">
    <property type="protein sequence ID" value="KAL2057615.1"/>
    <property type="molecule type" value="Genomic_DNA"/>
</dbReference>
<keyword evidence="7" id="KW-0234">DNA repair</keyword>
<dbReference type="Pfam" id="PF00488">
    <property type="entry name" value="MutS_V"/>
    <property type="match status" value="1"/>
</dbReference>
<evidence type="ECO:0000256" key="4">
    <source>
        <dbReference type="ARBA" id="ARBA00022763"/>
    </source>
</evidence>
<dbReference type="SUPFAM" id="SSF52540">
    <property type="entry name" value="P-loop containing nucleoside triphosphate hydrolases"/>
    <property type="match status" value="1"/>
</dbReference>
<organism evidence="10 11">
    <name type="scientific">Lepraria finkii</name>
    <dbReference type="NCBI Taxonomy" id="1340010"/>
    <lineage>
        <taxon>Eukaryota</taxon>
        <taxon>Fungi</taxon>
        <taxon>Dikarya</taxon>
        <taxon>Ascomycota</taxon>
        <taxon>Pezizomycotina</taxon>
        <taxon>Lecanoromycetes</taxon>
        <taxon>OSLEUM clade</taxon>
        <taxon>Lecanoromycetidae</taxon>
        <taxon>Lecanorales</taxon>
        <taxon>Lecanorineae</taxon>
        <taxon>Stereocaulaceae</taxon>
        <taxon>Lepraria</taxon>
    </lineage>
</organism>
<dbReference type="InterPro" id="IPR007696">
    <property type="entry name" value="DNA_mismatch_repair_MutS_core"/>
</dbReference>
<sequence length="842" mass="94419">MTQTVYRNFLREALFKLGKRVEIWETSGRMQWKVKKHASPGNLQDVEDELGGQLDSAPIILAVKVSAKASEARNVGVCFADASVRELGVSEFLDNDLYSNLESLLIQLGVKECLIQVDSQKKDAELAKIRAIADNCGIAVAERAGGDFGTKDVEQDLSRLLRGELAAGTLPQTDLKLAMGSAAALIKYLGVLSDSSNFGQYQLYQHDLSQYMKLDAPALKALNLMPGPRDGAKNMSIYGLLNHCKTPVGSRLLAQWLKQPLMSLDEIEKRQQLVEAFVMDTELRQTMQEEHLRSIPDLYRLAKRFQKKLANLEDVVKAYQVAIRLPGFIGTLEGIMDEQYKDPLDAAYTSKLIDYSNSLSKLQDMVETTIDLDALERHEFIIKPEFDESLRILRRKLDKVKYDIDVEHTDVGNDLDQEIGKKLFLENHRVHGWCFRLTRTEASCIRNKSRYQECSTQKNGVYFTTSKMTTLRREIQQLSENYSRMQSGLVSEVVGVAASYCPVLEKLAGVLSHLDVIVSFAHVSVHAPTSYVRPKVHPRGEGNTILKEARHPCMEMQDDIQFITNDVSLIRGSSEFLIITGPNMGGKSTYIRQIGVIALMAQVGCFVPWSEAELTLFDSILARVGASDSQLKGVSTFMAEMLETANILKSATSESLIIIDELGRGTSTYDGFGLAWAISEHIVKEIGSFAMFATHFHELTALVDQYPQVQNLHVVAHIGDSTDRDRREVTLLYKVEEGVCDQSFGIHVAELVRFPEKVVNKAKRKADELEDFSTKHETSAIKHSKEDVEEGSVLLKDMLVQWKKETEGQDMSTEEQVSKMKELVMGNQKLLENPFFQSVKAL</sequence>
<reference evidence="10 11" key="1">
    <citation type="submission" date="2024-09" db="EMBL/GenBank/DDBJ databases">
        <title>Rethinking Asexuality: The Enigmatic Case of Functional Sexual Genes in Lepraria (Stereocaulaceae).</title>
        <authorList>
            <person name="Doellman M."/>
            <person name="Sun Y."/>
            <person name="Barcenas-Pena A."/>
            <person name="Lumbsch H.T."/>
            <person name="Grewe F."/>
        </authorList>
    </citation>
    <scope>NUCLEOTIDE SEQUENCE [LARGE SCALE GENOMIC DNA]</scope>
    <source>
        <strain evidence="10 11">Grewe 0041</strain>
    </source>
</reference>
<evidence type="ECO:0000256" key="3">
    <source>
        <dbReference type="ARBA" id="ARBA00022741"/>
    </source>
</evidence>
<dbReference type="Pfam" id="PF05190">
    <property type="entry name" value="MutS_IV"/>
    <property type="match status" value="1"/>
</dbReference>
<dbReference type="InterPro" id="IPR036187">
    <property type="entry name" value="DNA_mismatch_repair_MutS_sf"/>
</dbReference>
<evidence type="ECO:0000256" key="6">
    <source>
        <dbReference type="ARBA" id="ARBA00023125"/>
    </source>
</evidence>
<dbReference type="Gene3D" id="3.40.50.300">
    <property type="entry name" value="P-loop containing nucleotide triphosphate hydrolases"/>
    <property type="match status" value="1"/>
</dbReference>
<dbReference type="SMART" id="SM00533">
    <property type="entry name" value="MUTSd"/>
    <property type="match status" value="1"/>
</dbReference>
<dbReference type="PANTHER" id="PTHR11361:SF35">
    <property type="entry name" value="DNA MISMATCH REPAIR PROTEIN MSH2"/>
    <property type="match status" value="1"/>
</dbReference>
<dbReference type="Pfam" id="PF05188">
    <property type="entry name" value="MutS_II"/>
    <property type="match status" value="1"/>
</dbReference>
<evidence type="ECO:0000256" key="1">
    <source>
        <dbReference type="ARBA" id="ARBA00004123"/>
    </source>
</evidence>
<dbReference type="CDD" id="cd03285">
    <property type="entry name" value="ABC_MSH2_euk"/>
    <property type="match status" value="1"/>
</dbReference>
<keyword evidence="3" id="KW-0547">Nucleotide-binding</keyword>
<dbReference type="InterPro" id="IPR045076">
    <property type="entry name" value="MutS"/>
</dbReference>
<keyword evidence="6" id="KW-0238">DNA-binding</keyword>
<comment type="subcellular location">
    <subcellularLocation>
        <location evidence="1">Nucleus</location>
    </subcellularLocation>
</comment>
<comment type="caution">
    <text evidence="10">The sequence shown here is derived from an EMBL/GenBank/DDBJ whole genome shotgun (WGS) entry which is preliminary data.</text>
</comment>
<comment type="similarity">
    <text evidence="2">Belongs to the DNA mismatch repair MutS family.</text>
</comment>
<dbReference type="PANTHER" id="PTHR11361">
    <property type="entry name" value="DNA MISMATCH REPAIR PROTEIN MUTS FAMILY MEMBER"/>
    <property type="match status" value="1"/>
</dbReference>
<dbReference type="InterPro" id="IPR036678">
    <property type="entry name" value="MutS_con_dom_sf"/>
</dbReference>
<feature type="domain" description="DNA mismatch repair proteins mutS family" evidence="9">
    <location>
        <begin position="655"/>
        <end position="671"/>
    </location>
</feature>
<dbReference type="InterPro" id="IPR032642">
    <property type="entry name" value="Msh2_ATP-bd"/>
</dbReference>
<evidence type="ECO:0000256" key="5">
    <source>
        <dbReference type="ARBA" id="ARBA00022840"/>
    </source>
</evidence>
<dbReference type="Gene3D" id="1.10.1420.10">
    <property type="match status" value="2"/>
</dbReference>
<dbReference type="InterPro" id="IPR016151">
    <property type="entry name" value="DNA_mismatch_repair_MutS_N"/>
</dbReference>
<keyword evidence="5" id="KW-0067">ATP-binding</keyword>
<dbReference type="SUPFAM" id="SSF48334">
    <property type="entry name" value="DNA repair protein MutS, domain III"/>
    <property type="match status" value="1"/>
</dbReference>
<dbReference type="PROSITE" id="PS00486">
    <property type="entry name" value="DNA_MISMATCH_REPAIR_2"/>
    <property type="match status" value="1"/>
</dbReference>
<evidence type="ECO:0000256" key="7">
    <source>
        <dbReference type="ARBA" id="ARBA00023204"/>
    </source>
</evidence>
<accession>A0ABR4BIX1</accession>
<dbReference type="SMART" id="SM00534">
    <property type="entry name" value="MUTSac"/>
    <property type="match status" value="1"/>
</dbReference>
<dbReference type="Pfam" id="PF05192">
    <property type="entry name" value="MutS_III"/>
    <property type="match status" value="1"/>
</dbReference>
<dbReference type="InterPro" id="IPR000432">
    <property type="entry name" value="DNA_mismatch_repair_MutS_C"/>
</dbReference>
<evidence type="ECO:0000259" key="9">
    <source>
        <dbReference type="PROSITE" id="PS00486"/>
    </source>
</evidence>
<keyword evidence="11" id="KW-1185">Reference proteome</keyword>
<name>A0ABR4BIX1_9LECA</name>
<dbReference type="InterPro" id="IPR007861">
    <property type="entry name" value="DNA_mismatch_repair_MutS_clamp"/>
</dbReference>